<feature type="compositionally biased region" description="Pro residues" evidence="1">
    <location>
        <begin position="408"/>
        <end position="419"/>
    </location>
</feature>
<dbReference type="PANTHER" id="PTHR21494">
    <property type="entry name" value="ACTIVATING SIGNAL COINTEGRATOR 1 COMPLEX SUBUNIT 2 ASC-1 COMPLEX SUBUNIT P100"/>
    <property type="match status" value="1"/>
</dbReference>
<keyword evidence="4" id="KW-1185">Reference proteome</keyword>
<evidence type="ECO:0000256" key="1">
    <source>
        <dbReference type="SAM" id="MobiDB-lite"/>
    </source>
</evidence>
<dbReference type="SUPFAM" id="SSF46934">
    <property type="entry name" value="UBA-like"/>
    <property type="match status" value="1"/>
</dbReference>
<gene>
    <name evidence="3" type="ORF">B0T21DRAFT_407673</name>
</gene>
<dbReference type="InterPro" id="IPR003892">
    <property type="entry name" value="CUE"/>
</dbReference>
<name>A0AA40K3S0_9PEZI</name>
<dbReference type="SMART" id="SM00546">
    <property type="entry name" value="CUE"/>
    <property type="match status" value="1"/>
</dbReference>
<dbReference type="InterPro" id="IPR041800">
    <property type="entry name" value="ASCC2_CUE"/>
</dbReference>
<dbReference type="GO" id="GO:0043130">
    <property type="term" value="F:ubiquitin binding"/>
    <property type="evidence" value="ECO:0007669"/>
    <property type="project" value="InterPro"/>
</dbReference>
<feature type="domain" description="CUE" evidence="2">
    <location>
        <begin position="335"/>
        <end position="378"/>
    </location>
</feature>
<dbReference type="InterPro" id="IPR009060">
    <property type="entry name" value="UBA-like_sf"/>
</dbReference>
<dbReference type="InterPro" id="IPR052586">
    <property type="entry name" value="ASCC2"/>
</dbReference>
<dbReference type="AlphaFoldDB" id="A0AA40K3S0"/>
<dbReference type="PROSITE" id="PS51140">
    <property type="entry name" value="CUE"/>
    <property type="match status" value="1"/>
</dbReference>
<protein>
    <recommendedName>
        <fullName evidence="2">CUE domain-containing protein</fullName>
    </recommendedName>
</protein>
<feature type="region of interest" description="Disordered" evidence="1">
    <location>
        <begin position="381"/>
        <end position="430"/>
    </location>
</feature>
<evidence type="ECO:0000259" key="2">
    <source>
        <dbReference type="PROSITE" id="PS51140"/>
    </source>
</evidence>
<dbReference type="PANTHER" id="PTHR21494:SF0">
    <property type="entry name" value="ACTIVATING SIGNAL COINTEGRATOR 1 COMPLEX SUBUNIT 2"/>
    <property type="match status" value="1"/>
</dbReference>
<accession>A0AA40K3S0</accession>
<dbReference type="EMBL" id="JAUKTV010000002">
    <property type="protein sequence ID" value="KAK0744587.1"/>
    <property type="molecule type" value="Genomic_DNA"/>
</dbReference>
<dbReference type="Proteomes" id="UP001172159">
    <property type="component" value="Unassembled WGS sequence"/>
</dbReference>
<evidence type="ECO:0000313" key="4">
    <source>
        <dbReference type="Proteomes" id="UP001172159"/>
    </source>
</evidence>
<dbReference type="Gene3D" id="1.10.8.10">
    <property type="entry name" value="DNA helicase RuvA subunit, C-terminal domain"/>
    <property type="match status" value="1"/>
</dbReference>
<sequence length="631" mass="68636">MASRLPAFALFPLAAWRDQLLPDEWLTCLDAWLALIDSHLSLSDSDFSSVSVKDESLPTFLTSFTRETAQNGVGILGPSPSAKRLLRNCYQLITKLLQSSAPPSGLAQWDFLSDVSTVYGKKKTSILLDTLSEPSRSYLVISLAGLKKFLIKNLDAGLNGGDLNGIQSRLEQVNNLIHASPFVAEYFLAGSDFIDSLISCYKITNPPLRRSLISTLYVCLIGLGDAQKVGPLTDHLYSLKSAADTHKSGPLNVNDSLVAELVTSTPLLQQLQRKLDQNVSTRTTSVISSLATFKKPTSSTLFPPKPKRLIKRKIDKGKGLAEFDSATEQQEIHIHRLSSVSQVQDLFPELGSGFISKLLDEYNDSTEQVIAHLLDDSLPPHLSSLDRTEDLSPIKPPAMRRHSSLAPRPTPPDLSPILPPSQNNDSDEDLTLLTGNLHLGKKPGTADSLLRDKSTAPAKAAILSALAAFDSDDDERDDTYDAADVGGTVDTSLGDEILPDGAEALLYRSYQANPKIFSREARSVGSERQKLKAETGMTDEQIEGWAVMLARDVNLQKRLQRRYGEWTGEQTQIERTGWVAGGGRMTLMVMGLGRQGVGLEGGEAEEVVLTEGGVDVVVEGEVTEEGSQQGE</sequence>
<proteinExistence type="predicted"/>
<organism evidence="3 4">
    <name type="scientific">Apiosordaria backusii</name>
    <dbReference type="NCBI Taxonomy" id="314023"/>
    <lineage>
        <taxon>Eukaryota</taxon>
        <taxon>Fungi</taxon>
        <taxon>Dikarya</taxon>
        <taxon>Ascomycota</taxon>
        <taxon>Pezizomycotina</taxon>
        <taxon>Sordariomycetes</taxon>
        <taxon>Sordariomycetidae</taxon>
        <taxon>Sordariales</taxon>
        <taxon>Lasiosphaeriaceae</taxon>
        <taxon>Apiosordaria</taxon>
    </lineage>
</organism>
<comment type="caution">
    <text evidence="3">The sequence shown here is derived from an EMBL/GenBank/DDBJ whole genome shotgun (WGS) entry which is preliminary data.</text>
</comment>
<dbReference type="CDD" id="cd14364">
    <property type="entry name" value="CUE_ASCC2"/>
    <property type="match status" value="1"/>
</dbReference>
<evidence type="ECO:0000313" key="3">
    <source>
        <dbReference type="EMBL" id="KAK0744587.1"/>
    </source>
</evidence>
<reference evidence="3" key="1">
    <citation type="submission" date="2023-06" db="EMBL/GenBank/DDBJ databases">
        <title>Genome-scale phylogeny and comparative genomics of the fungal order Sordariales.</title>
        <authorList>
            <consortium name="Lawrence Berkeley National Laboratory"/>
            <person name="Hensen N."/>
            <person name="Bonometti L."/>
            <person name="Westerberg I."/>
            <person name="Brannstrom I.O."/>
            <person name="Guillou S."/>
            <person name="Cros-Aarteil S."/>
            <person name="Calhoun S."/>
            <person name="Haridas S."/>
            <person name="Kuo A."/>
            <person name="Mondo S."/>
            <person name="Pangilinan J."/>
            <person name="Riley R."/>
            <person name="Labutti K."/>
            <person name="Andreopoulos B."/>
            <person name="Lipzen A."/>
            <person name="Chen C."/>
            <person name="Yanf M."/>
            <person name="Daum C."/>
            <person name="Ng V."/>
            <person name="Clum A."/>
            <person name="Steindorff A."/>
            <person name="Ohm R."/>
            <person name="Martin F."/>
            <person name="Silar P."/>
            <person name="Natvig D."/>
            <person name="Lalanne C."/>
            <person name="Gautier V."/>
            <person name="Ament-Velasquez S.L."/>
            <person name="Kruys A."/>
            <person name="Hutchinson M.I."/>
            <person name="Powell A.J."/>
            <person name="Barry K."/>
            <person name="Miller A.N."/>
            <person name="Grigoriev I.V."/>
            <person name="Debuchy R."/>
            <person name="Gladieux P."/>
            <person name="Thoren M.H."/>
            <person name="Johannesson H."/>
        </authorList>
    </citation>
    <scope>NUCLEOTIDE SEQUENCE</scope>
    <source>
        <strain evidence="3">CBS 540.89</strain>
    </source>
</reference>
<dbReference type="Pfam" id="PF02845">
    <property type="entry name" value="CUE"/>
    <property type="match status" value="1"/>
</dbReference>